<evidence type="ECO:0000256" key="3">
    <source>
        <dbReference type="ARBA" id="ARBA00004656"/>
    </source>
</evidence>
<dbReference type="AlphaFoldDB" id="A0A6P6XVZ3"/>
<proteinExistence type="predicted"/>
<dbReference type="PANTHER" id="PTHR45981">
    <property type="entry name" value="LD02310P"/>
    <property type="match status" value="1"/>
</dbReference>
<keyword evidence="7" id="KW-0391">Immunity</keyword>
<dbReference type="GO" id="GO:0005768">
    <property type="term" value="C:endosome"/>
    <property type="evidence" value="ECO:0007669"/>
    <property type="project" value="UniProtKB-SubCell"/>
</dbReference>
<evidence type="ECO:0000256" key="7">
    <source>
        <dbReference type="ARBA" id="ARBA00022859"/>
    </source>
</evidence>
<evidence type="ECO:0000256" key="5">
    <source>
        <dbReference type="ARBA" id="ARBA00022771"/>
    </source>
</evidence>
<evidence type="ECO:0000256" key="6">
    <source>
        <dbReference type="ARBA" id="ARBA00022833"/>
    </source>
</evidence>
<feature type="transmembrane region" description="Helical" evidence="8">
    <location>
        <begin position="244"/>
        <end position="266"/>
    </location>
</feature>
<feature type="domain" description="RING-CH-type" evidence="9">
    <location>
        <begin position="129"/>
        <end position="222"/>
    </location>
</feature>
<keyword evidence="8" id="KW-0472">Membrane</keyword>
<comment type="subcellular location">
    <subcellularLocation>
        <location evidence="1">Endomembrane system</location>
        <topology evidence="1">Multi-pass membrane protein</topology>
    </subcellularLocation>
    <subcellularLocation>
        <location evidence="2">Endosome</location>
    </subcellularLocation>
    <subcellularLocation>
        <location evidence="3">Lysosome membrane</location>
    </subcellularLocation>
</comment>
<dbReference type="SUPFAM" id="SSF57850">
    <property type="entry name" value="RING/U-box"/>
    <property type="match status" value="1"/>
</dbReference>
<dbReference type="SMART" id="SM00744">
    <property type="entry name" value="RINGv"/>
    <property type="match status" value="1"/>
</dbReference>
<feature type="transmembrane region" description="Helical" evidence="8">
    <location>
        <begin position="6"/>
        <end position="25"/>
    </location>
</feature>
<dbReference type="OMA" id="AQDTHEN"/>
<evidence type="ECO:0000256" key="8">
    <source>
        <dbReference type="SAM" id="Phobius"/>
    </source>
</evidence>
<keyword evidence="4" id="KW-0479">Metal-binding</keyword>
<dbReference type="Gene3D" id="3.30.40.10">
    <property type="entry name" value="Zinc/RING finger domain, C3HC4 (zinc finger)"/>
    <property type="match status" value="1"/>
</dbReference>
<gene>
    <name evidence="11" type="primary">LOC113790587</name>
</gene>
<keyword evidence="5" id="KW-0863">Zinc-finger</keyword>
<protein>
    <submittedName>
        <fullName evidence="11">E3 ubiquitin-protein ligase MARCH8-like isoform X1</fullName>
    </submittedName>
</protein>
<sequence>MNGWFVVVVVVGYFGRCGWTIYAYMSVWNLSFDYIIERETFIITLMGRQKDVSKIVFVQNETIRSQTSNENIEKTTAITTTTTNKNSMSTIISIDDNDSNLNRNIIQSSNQSLIMGKESNNIIIMNSSSDSMNLPICRICHCSNEDLAETLSLSSKNMKDLKLNFNYCDTDIKKQFDDPFFLITPCYCTGTLQYVHHNCLQHWIRSSNHRYCELCKYNFKLKTKNKPLLQWKCLNMTNSERRKLFLHVSFNLISMICVFWSIWVIAERASLEISNRLGWKFWIKMVVITIGLICGIIFIVFQLRLYFSIFSRWKQYNQIVIIENVGNKSEQQQQQQFDDLITTENEQRINNEK</sequence>
<name>A0A6P6XVZ3_DERPT</name>
<keyword evidence="6" id="KW-0862">Zinc</keyword>
<keyword evidence="10" id="KW-1185">Reference proteome</keyword>
<dbReference type="PROSITE" id="PS51292">
    <property type="entry name" value="ZF_RING_CH"/>
    <property type="match status" value="1"/>
</dbReference>
<evidence type="ECO:0000313" key="10">
    <source>
        <dbReference type="Proteomes" id="UP000515146"/>
    </source>
</evidence>
<dbReference type="RefSeq" id="XP_027196074.1">
    <property type="nucleotide sequence ID" value="XM_027340273.1"/>
</dbReference>
<evidence type="ECO:0000259" key="9">
    <source>
        <dbReference type="PROSITE" id="PS51292"/>
    </source>
</evidence>
<dbReference type="KEGG" id="dpte:113790587"/>
<dbReference type="InterPro" id="IPR011016">
    <property type="entry name" value="Znf_RING-CH"/>
</dbReference>
<dbReference type="GO" id="GO:0002376">
    <property type="term" value="P:immune system process"/>
    <property type="evidence" value="ECO:0007669"/>
    <property type="project" value="UniProtKB-KW"/>
</dbReference>
<feature type="transmembrane region" description="Helical" evidence="8">
    <location>
        <begin position="286"/>
        <end position="307"/>
    </location>
</feature>
<organism evidence="10 11">
    <name type="scientific">Dermatophagoides pteronyssinus</name>
    <name type="common">European house dust mite</name>
    <dbReference type="NCBI Taxonomy" id="6956"/>
    <lineage>
        <taxon>Eukaryota</taxon>
        <taxon>Metazoa</taxon>
        <taxon>Ecdysozoa</taxon>
        <taxon>Arthropoda</taxon>
        <taxon>Chelicerata</taxon>
        <taxon>Arachnida</taxon>
        <taxon>Acari</taxon>
        <taxon>Acariformes</taxon>
        <taxon>Sarcoptiformes</taxon>
        <taxon>Astigmata</taxon>
        <taxon>Psoroptidia</taxon>
        <taxon>Analgoidea</taxon>
        <taxon>Pyroglyphidae</taxon>
        <taxon>Dermatophagoidinae</taxon>
        <taxon>Dermatophagoides</taxon>
    </lineage>
</organism>
<accession>A0A6P6XVZ3</accession>
<evidence type="ECO:0000256" key="2">
    <source>
        <dbReference type="ARBA" id="ARBA00004177"/>
    </source>
</evidence>
<dbReference type="InParanoid" id="A0A6P6XVZ3"/>
<keyword evidence="8" id="KW-0812">Transmembrane</keyword>
<dbReference type="OrthoDB" id="264354at2759"/>
<keyword evidence="8" id="KW-1133">Transmembrane helix</keyword>
<dbReference type="Pfam" id="PF12906">
    <property type="entry name" value="RINGv"/>
    <property type="match status" value="1"/>
</dbReference>
<evidence type="ECO:0000256" key="4">
    <source>
        <dbReference type="ARBA" id="ARBA00022723"/>
    </source>
</evidence>
<evidence type="ECO:0000313" key="11">
    <source>
        <dbReference type="RefSeq" id="XP_027196074.1"/>
    </source>
</evidence>
<dbReference type="Proteomes" id="UP000515146">
    <property type="component" value="Unplaced"/>
</dbReference>
<dbReference type="GO" id="GO:0008270">
    <property type="term" value="F:zinc ion binding"/>
    <property type="evidence" value="ECO:0007669"/>
    <property type="project" value="UniProtKB-KW"/>
</dbReference>
<dbReference type="InterPro" id="IPR013083">
    <property type="entry name" value="Znf_RING/FYVE/PHD"/>
</dbReference>
<evidence type="ECO:0000256" key="1">
    <source>
        <dbReference type="ARBA" id="ARBA00004127"/>
    </source>
</evidence>
<dbReference type="GO" id="GO:0005765">
    <property type="term" value="C:lysosomal membrane"/>
    <property type="evidence" value="ECO:0007669"/>
    <property type="project" value="UniProtKB-SubCell"/>
</dbReference>
<reference evidence="11" key="1">
    <citation type="submission" date="2025-08" db="UniProtKB">
        <authorList>
            <consortium name="RefSeq"/>
        </authorList>
    </citation>
    <scope>IDENTIFICATION</scope>
    <source>
        <strain evidence="11">Airmid</strain>
    </source>
</reference>